<dbReference type="Pfam" id="PF24673">
    <property type="entry name" value="Blr_divisome"/>
    <property type="match status" value="1"/>
</dbReference>
<comment type="caution">
    <text evidence="2">The sequence shown here is derived from an EMBL/GenBank/DDBJ whole genome shotgun (WGS) entry which is preliminary data.</text>
</comment>
<evidence type="ECO:0008006" key="4">
    <source>
        <dbReference type="Google" id="ProtNLM"/>
    </source>
</evidence>
<dbReference type="RefSeq" id="WP_006820091.1">
    <property type="nucleotide sequence ID" value="NZ_CABKQJ010000016.1"/>
</dbReference>
<keyword evidence="1" id="KW-0472">Membrane</keyword>
<evidence type="ECO:0000313" key="3">
    <source>
        <dbReference type="Proteomes" id="UP000267341"/>
    </source>
</evidence>
<dbReference type="NCBIfam" id="NF033231">
    <property type="entry name" value="small_Blr"/>
    <property type="match status" value="1"/>
</dbReference>
<feature type="transmembrane region" description="Helical" evidence="1">
    <location>
        <begin position="12"/>
        <end position="30"/>
    </location>
</feature>
<accession>A0ABX9S1P5</accession>
<keyword evidence="3" id="KW-1185">Reference proteome</keyword>
<organism evidence="2 3">
    <name type="scientific">Yokenella regensburgei</name>
    <dbReference type="NCBI Taxonomy" id="158877"/>
    <lineage>
        <taxon>Bacteria</taxon>
        <taxon>Pseudomonadati</taxon>
        <taxon>Pseudomonadota</taxon>
        <taxon>Gammaproteobacteria</taxon>
        <taxon>Enterobacterales</taxon>
        <taxon>Enterobacteriaceae</taxon>
        <taxon>Yokenella</taxon>
    </lineage>
</organism>
<reference evidence="2 3" key="1">
    <citation type="submission" date="2018-10" db="EMBL/GenBank/DDBJ databases">
        <title>Genomic Encyclopedia of Type Strains, Phase IV (KMG-IV): sequencing the most valuable type-strain genomes for metagenomic binning, comparative biology and taxonomic classification.</title>
        <authorList>
            <person name="Goeker M."/>
        </authorList>
    </citation>
    <scope>NUCLEOTIDE SEQUENCE [LARGE SCALE GENOMIC DNA]</scope>
    <source>
        <strain evidence="2 3">DSM 5079</strain>
    </source>
</reference>
<protein>
    <recommendedName>
        <fullName evidence="4">Division septum protein Blr</fullName>
    </recommendedName>
</protein>
<name>A0ABX9S1P5_9ENTR</name>
<gene>
    <name evidence="2" type="ORF">C7387_1123</name>
</gene>
<sequence>MSSVLTRIVELIGWVILGISVLLLIAAHHIDNYQSPEPTAAVMKK</sequence>
<evidence type="ECO:0000313" key="2">
    <source>
        <dbReference type="EMBL" id="RKR64426.1"/>
    </source>
</evidence>
<dbReference type="EMBL" id="RBIZ01000003">
    <property type="protein sequence ID" value="RKR64426.1"/>
    <property type="molecule type" value="Genomic_DNA"/>
</dbReference>
<dbReference type="Proteomes" id="UP000267341">
    <property type="component" value="Unassembled WGS sequence"/>
</dbReference>
<keyword evidence="1" id="KW-0812">Transmembrane</keyword>
<proteinExistence type="predicted"/>
<keyword evidence="1" id="KW-1133">Transmembrane helix</keyword>
<dbReference type="InterPro" id="IPR049597">
    <property type="entry name" value="Blr-like"/>
</dbReference>
<dbReference type="GeneID" id="66903181"/>
<evidence type="ECO:0000256" key="1">
    <source>
        <dbReference type="SAM" id="Phobius"/>
    </source>
</evidence>